<evidence type="ECO:0000313" key="2">
    <source>
        <dbReference type="EMBL" id="SIS18567.1"/>
    </source>
</evidence>
<reference evidence="3" key="1">
    <citation type="submission" date="2017-01" db="EMBL/GenBank/DDBJ databases">
        <authorList>
            <person name="Varghese N."/>
            <person name="Submissions S."/>
        </authorList>
    </citation>
    <scope>NUCLEOTIDE SEQUENCE [LARGE SCALE GENOMIC DNA]</scope>
    <source>
        <strain evidence="3">type strain: HArc-</strain>
    </source>
</reference>
<sequence>MLFETTSLTSIPLETGDEGPACKLQPCEYWLFVGSMGTIRQLLYSRNSRHSTRARELTGTQSLPSVSPQPSTNNYSCT</sequence>
<gene>
    <name evidence="2" type="ORF">SAMN05421752_12035</name>
</gene>
<feature type="region of interest" description="Disordered" evidence="1">
    <location>
        <begin position="50"/>
        <end position="78"/>
    </location>
</feature>
<accession>A0A1N7H129</accession>
<keyword evidence="3" id="KW-1185">Reference proteome</keyword>
<dbReference type="AlphaFoldDB" id="A0A1N7H129"/>
<dbReference type="EMBL" id="FTNR01000020">
    <property type="protein sequence ID" value="SIS18567.1"/>
    <property type="molecule type" value="Genomic_DNA"/>
</dbReference>
<organism evidence="2 3">
    <name type="scientific">Natronorubrum thiooxidans</name>
    <dbReference type="NCBI Taxonomy" id="308853"/>
    <lineage>
        <taxon>Archaea</taxon>
        <taxon>Methanobacteriati</taxon>
        <taxon>Methanobacteriota</taxon>
        <taxon>Stenosarchaea group</taxon>
        <taxon>Halobacteria</taxon>
        <taxon>Halobacteriales</taxon>
        <taxon>Natrialbaceae</taxon>
        <taxon>Natronorubrum</taxon>
    </lineage>
</organism>
<dbReference type="Proteomes" id="UP000185936">
    <property type="component" value="Unassembled WGS sequence"/>
</dbReference>
<protein>
    <submittedName>
        <fullName evidence="2">Uncharacterized protein</fullName>
    </submittedName>
</protein>
<evidence type="ECO:0000313" key="3">
    <source>
        <dbReference type="Proteomes" id="UP000185936"/>
    </source>
</evidence>
<name>A0A1N7H129_9EURY</name>
<dbReference type="STRING" id="308853.SAMN05421752_12035"/>
<proteinExistence type="predicted"/>
<evidence type="ECO:0000256" key="1">
    <source>
        <dbReference type="SAM" id="MobiDB-lite"/>
    </source>
</evidence>
<feature type="compositionally biased region" description="Polar residues" evidence="1">
    <location>
        <begin position="58"/>
        <end position="78"/>
    </location>
</feature>